<dbReference type="SMART" id="SM00062">
    <property type="entry name" value="PBPb"/>
    <property type="match status" value="1"/>
</dbReference>
<keyword evidence="2" id="KW-0813">Transport</keyword>
<sequence length="303" mass="32453">MKTINFSLLRGFLLAPMVIAAASSSFAGATLDRIKQTGVINIGFRESGLPFSYKNSETGAPLGYGIEVCAALADAIKQEIRLKAVELKYVPVAGAARIAAVAEGKIDLECANTTNTKARREQVAFAMPYYYAAARLLVKDGSGIGKIEDLAGKTLVVTKGSTGSLIAEARRGKGLATMKVVVVETSAEGAAAVDGGTADAFMTDDILLHGFKAQAKNPMAVVGPSMSVEPLAVMYSKTDPELETLITKEMMHMYTSGKMKTIYKKWFQSSLPQRNYNLNVSPNALLSDMFSRPSGFIVDWVML</sequence>
<comment type="similarity">
    <text evidence="1">Belongs to the bacterial solute-binding protein 3 family.</text>
</comment>
<feature type="signal peptide" evidence="4">
    <location>
        <begin position="1"/>
        <end position="27"/>
    </location>
</feature>
<feature type="chain" id="PRO_5021984293" evidence="4">
    <location>
        <begin position="28"/>
        <end position="303"/>
    </location>
</feature>
<accession>A0A515EKZ9</accession>
<reference evidence="7" key="1">
    <citation type="submission" date="2019-02" db="EMBL/GenBank/DDBJ databases">
        <title>Complete genome sequence of Rhodoferax sp. Gr-4.</title>
        <authorList>
            <person name="Jin L."/>
        </authorList>
    </citation>
    <scope>NUCLEOTIDE SEQUENCE [LARGE SCALE GENOMIC DNA]</scope>
    <source>
        <strain evidence="7">Gr-4</strain>
    </source>
</reference>
<dbReference type="SUPFAM" id="SSF53850">
    <property type="entry name" value="Periplasmic binding protein-like II"/>
    <property type="match status" value="1"/>
</dbReference>
<dbReference type="CDD" id="cd13688">
    <property type="entry name" value="PBP2_GltI_DEBP"/>
    <property type="match status" value="1"/>
</dbReference>
<dbReference type="PANTHER" id="PTHR30085:SF2">
    <property type="entry name" value="GLUTAMATE_ASPARTATE IMPORT SOLUTE-BINDING PROTEIN"/>
    <property type="match status" value="1"/>
</dbReference>
<dbReference type="InterPro" id="IPR001638">
    <property type="entry name" value="Solute-binding_3/MltF_N"/>
</dbReference>
<name>A0A515EKZ9_9BURK</name>
<dbReference type="GO" id="GO:0006865">
    <property type="term" value="P:amino acid transport"/>
    <property type="evidence" value="ECO:0007669"/>
    <property type="project" value="TreeGrafter"/>
</dbReference>
<dbReference type="InterPro" id="IPR051455">
    <property type="entry name" value="Bact_solute-bind_prot3"/>
</dbReference>
<evidence type="ECO:0000313" key="6">
    <source>
        <dbReference type="EMBL" id="QDL53337.1"/>
    </source>
</evidence>
<feature type="domain" description="Solute-binding protein family 3/N-terminal" evidence="5">
    <location>
        <begin position="39"/>
        <end position="270"/>
    </location>
</feature>
<dbReference type="AlphaFoldDB" id="A0A515EKZ9"/>
<dbReference type="Gene3D" id="3.40.190.10">
    <property type="entry name" value="Periplasmic binding protein-like II"/>
    <property type="match status" value="2"/>
</dbReference>
<gene>
    <name evidence="6" type="ORF">EXZ61_03635</name>
</gene>
<evidence type="ECO:0000256" key="4">
    <source>
        <dbReference type="SAM" id="SignalP"/>
    </source>
</evidence>
<organism evidence="6 7">
    <name type="scientific">Rhodoferax aquaticus</name>
    <dbReference type="NCBI Taxonomy" id="2527691"/>
    <lineage>
        <taxon>Bacteria</taxon>
        <taxon>Pseudomonadati</taxon>
        <taxon>Pseudomonadota</taxon>
        <taxon>Betaproteobacteria</taxon>
        <taxon>Burkholderiales</taxon>
        <taxon>Comamonadaceae</taxon>
        <taxon>Rhodoferax</taxon>
    </lineage>
</organism>
<proteinExistence type="inferred from homology"/>
<dbReference type="PANTHER" id="PTHR30085">
    <property type="entry name" value="AMINO ACID ABC TRANSPORTER PERMEASE"/>
    <property type="match status" value="1"/>
</dbReference>
<evidence type="ECO:0000256" key="1">
    <source>
        <dbReference type="ARBA" id="ARBA00010333"/>
    </source>
</evidence>
<keyword evidence="7" id="KW-1185">Reference proteome</keyword>
<dbReference type="RefSeq" id="WP_142809120.1">
    <property type="nucleotide sequence ID" value="NZ_CP036282.1"/>
</dbReference>
<dbReference type="KEGG" id="rhg:EXZ61_03635"/>
<dbReference type="GO" id="GO:0005576">
    <property type="term" value="C:extracellular region"/>
    <property type="evidence" value="ECO:0007669"/>
    <property type="project" value="TreeGrafter"/>
</dbReference>
<evidence type="ECO:0000313" key="7">
    <source>
        <dbReference type="Proteomes" id="UP000317365"/>
    </source>
</evidence>
<evidence type="ECO:0000259" key="5">
    <source>
        <dbReference type="SMART" id="SM00062"/>
    </source>
</evidence>
<dbReference type="Pfam" id="PF00497">
    <property type="entry name" value="SBP_bac_3"/>
    <property type="match status" value="1"/>
</dbReference>
<dbReference type="Proteomes" id="UP000317365">
    <property type="component" value="Chromosome"/>
</dbReference>
<evidence type="ECO:0000256" key="3">
    <source>
        <dbReference type="ARBA" id="ARBA00022729"/>
    </source>
</evidence>
<reference evidence="7" key="2">
    <citation type="journal article" date="2020" name="Int. J. Syst. Evol. Microbiol.">
        <title>Genomic insights into a novel species Rhodoferax aquaticus sp. nov., isolated from freshwater.</title>
        <authorList>
            <person name="Li T."/>
            <person name="Zhuo Y."/>
            <person name="Jin C.Z."/>
            <person name="Wu X."/>
            <person name="Ko S.R."/>
            <person name="Jin F.J."/>
            <person name="Ahn C.Y."/>
            <person name="Oh H.M."/>
            <person name="Lee H.G."/>
            <person name="Jin L."/>
        </authorList>
    </citation>
    <scope>NUCLEOTIDE SEQUENCE [LARGE SCALE GENOMIC DNA]</scope>
    <source>
        <strain evidence="7">Gr-4</strain>
    </source>
</reference>
<dbReference type="GO" id="GO:0030288">
    <property type="term" value="C:outer membrane-bounded periplasmic space"/>
    <property type="evidence" value="ECO:0007669"/>
    <property type="project" value="TreeGrafter"/>
</dbReference>
<keyword evidence="3 4" id="KW-0732">Signal</keyword>
<protein>
    <submittedName>
        <fullName evidence="6">Amino acid ABC transporter substrate-binding protein</fullName>
    </submittedName>
</protein>
<dbReference type="EMBL" id="CP036282">
    <property type="protein sequence ID" value="QDL53337.1"/>
    <property type="molecule type" value="Genomic_DNA"/>
</dbReference>
<evidence type="ECO:0000256" key="2">
    <source>
        <dbReference type="ARBA" id="ARBA00022448"/>
    </source>
</evidence>